<feature type="transmembrane region" description="Helical" evidence="1">
    <location>
        <begin position="361"/>
        <end position="378"/>
    </location>
</feature>
<proteinExistence type="predicted"/>
<keyword evidence="1" id="KW-0472">Membrane</keyword>
<evidence type="ECO:0000256" key="1">
    <source>
        <dbReference type="SAM" id="Phobius"/>
    </source>
</evidence>
<gene>
    <name evidence="2" type="ORF">GCM10007977_072340</name>
</gene>
<sequence length="418" mass="43983">MRFFLIIAPIVLGVATAVDPALGSTGEFYGIYREHPGAIEAHSVLLHWAWILFVPGFVALLDPIRRRGAVLARIAWIATVLGLVTFSALMASDLFVLALEQTFADNETVQKVNRTFESLGAWPTAGWQIPGVVGWMIALIVTPIAAARARVISWWTAGAALVGTALYLQFAASPMPWSLAGPVVLTGAYGFAFRSVGSFTPAADEPDTFGAFRHAFGRVCMVLAPVSFAVGLATVPGFEPDPAQLVQHPVQSQASAFFLHLGWLLFIPAVLTLMRGGGRFARIAGVVTVLALANFSGLMVGDYLDLAARMVLTPEQAQQVSDAMGTYNGFAFSWVLFGMFGTLLGLILVATATTVDGRSRWWVPALVGAGVVAFLVLGVGPLSLLSPVLLLAGFGLLARGLGSSAAPRPAPAPAPLAG</sequence>
<dbReference type="EMBL" id="BMPI01000043">
    <property type="protein sequence ID" value="GGM60375.1"/>
    <property type="molecule type" value="Genomic_DNA"/>
</dbReference>
<feature type="transmembrane region" description="Helical" evidence="1">
    <location>
        <begin position="176"/>
        <end position="194"/>
    </location>
</feature>
<reference evidence="2" key="2">
    <citation type="submission" date="2020-09" db="EMBL/GenBank/DDBJ databases">
        <authorList>
            <person name="Sun Q."/>
            <person name="Ohkuma M."/>
        </authorList>
    </citation>
    <scope>NUCLEOTIDE SEQUENCE</scope>
    <source>
        <strain evidence="2">JCM 19831</strain>
    </source>
</reference>
<evidence type="ECO:0000313" key="2">
    <source>
        <dbReference type="EMBL" id="GGM60375.1"/>
    </source>
</evidence>
<evidence type="ECO:0000313" key="3">
    <source>
        <dbReference type="Proteomes" id="UP000642070"/>
    </source>
</evidence>
<feature type="transmembrane region" description="Helical" evidence="1">
    <location>
        <begin position="41"/>
        <end position="62"/>
    </location>
</feature>
<protein>
    <submittedName>
        <fullName evidence="2">Uncharacterized protein</fullName>
    </submittedName>
</protein>
<feature type="transmembrane region" description="Helical" evidence="1">
    <location>
        <begin position="74"/>
        <end position="99"/>
    </location>
</feature>
<keyword evidence="3" id="KW-1185">Reference proteome</keyword>
<dbReference type="AlphaFoldDB" id="A0A917X204"/>
<feature type="transmembrane region" description="Helical" evidence="1">
    <location>
        <begin position="119"/>
        <end position="140"/>
    </location>
</feature>
<name>A0A917X204_9ACTN</name>
<feature type="transmembrane region" description="Helical" evidence="1">
    <location>
        <begin position="331"/>
        <end position="349"/>
    </location>
</feature>
<feature type="transmembrane region" description="Helical" evidence="1">
    <location>
        <begin position="255"/>
        <end position="273"/>
    </location>
</feature>
<keyword evidence="1" id="KW-1133">Transmembrane helix</keyword>
<organism evidence="2 3">
    <name type="scientific">Dactylosporangium sucinum</name>
    <dbReference type="NCBI Taxonomy" id="1424081"/>
    <lineage>
        <taxon>Bacteria</taxon>
        <taxon>Bacillati</taxon>
        <taxon>Actinomycetota</taxon>
        <taxon>Actinomycetes</taxon>
        <taxon>Micromonosporales</taxon>
        <taxon>Micromonosporaceae</taxon>
        <taxon>Dactylosporangium</taxon>
    </lineage>
</organism>
<dbReference type="Proteomes" id="UP000642070">
    <property type="component" value="Unassembled WGS sequence"/>
</dbReference>
<reference evidence="2" key="1">
    <citation type="journal article" date="2014" name="Int. J. Syst. Evol. Microbiol.">
        <title>Complete genome sequence of Corynebacterium casei LMG S-19264T (=DSM 44701T), isolated from a smear-ripened cheese.</title>
        <authorList>
            <consortium name="US DOE Joint Genome Institute (JGI-PGF)"/>
            <person name="Walter F."/>
            <person name="Albersmeier A."/>
            <person name="Kalinowski J."/>
            <person name="Ruckert C."/>
        </authorList>
    </citation>
    <scope>NUCLEOTIDE SEQUENCE</scope>
    <source>
        <strain evidence="2">JCM 19831</strain>
    </source>
</reference>
<dbReference type="RefSeq" id="WP_190254516.1">
    <property type="nucleotide sequence ID" value="NZ_BMPI01000043.1"/>
</dbReference>
<keyword evidence="1" id="KW-0812">Transmembrane</keyword>
<feature type="transmembrane region" description="Helical" evidence="1">
    <location>
        <begin position="280"/>
        <end position="300"/>
    </location>
</feature>
<comment type="caution">
    <text evidence="2">The sequence shown here is derived from an EMBL/GenBank/DDBJ whole genome shotgun (WGS) entry which is preliminary data.</text>
</comment>
<feature type="transmembrane region" description="Helical" evidence="1">
    <location>
        <begin position="215"/>
        <end position="235"/>
    </location>
</feature>
<accession>A0A917X204</accession>
<feature type="transmembrane region" description="Helical" evidence="1">
    <location>
        <begin position="152"/>
        <end position="170"/>
    </location>
</feature>